<protein>
    <recommendedName>
        <fullName evidence="3">Reverse transcriptase domain-containing protein</fullName>
    </recommendedName>
</protein>
<accession>A0AAE0EM18</accession>
<evidence type="ECO:0008006" key="3">
    <source>
        <dbReference type="Google" id="ProtNLM"/>
    </source>
</evidence>
<proteinExistence type="predicted"/>
<comment type="caution">
    <text evidence="1">The sequence shown here is derived from an EMBL/GenBank/DDBJ whole genome shotgun (WGS) entry which is preliminary data.</text>
</comment>
<dbReference type="Proteomes" id="UP001281410">
    <property type="component" value="Unassembled WGS sequence"/>
</dbReference>
<reference evidence="1" key="1">
    <citation type="journal article" date="2023" name="Plant J.">
        <title>Genome sequences and population genomics provide insights into the demographic history, inbreeding, and mutation load of two 'living fossil' tree species of Dipteronia.</title>
        <authorList>
            <person name="Feng Y."/>
            <person name="Comes H.P."/>
            <person name="Chen J."/>
            <person name="Zhu S."/>
            <person name="Lu R."/>
            <person name="Zhang X."/>
            <person name="Li P."/>
            <person name="Qiu J."/>
            <person name="Olsen K.M."/>
            <person name="Qiu Y."/>
        </authorList>
    </citation>
    <scope>NUCLEOTIDE SEQUENCE</scope>
    <source>
        <strain evidence="1">NBL</strain>
    </source>
</reference>
<dbReference type="AlphaFoldDB" id="A0AAE0EM18"/>
<dbReference type="PANTHER" id="PTHR33116">
    <property type="entry name" value="REVERSE TRANSCRIPTASE ZINC-BINDING DOMAIN-CONTAINING PROTEIN-RELATED-RELATED"/>
    <property type="match status" value="1"/>
</dbReference>
<sequence length="116" mass="12955">MFNIIAEGLSCLIRKVVSLGLVRGATFGNDIHITHLQFTDDTILFLKPKIEYVNNIMRLLRCFELAAGLKLNCHKSCLVKINKGGHVEEDWAALFHCKKAHLPITYLGLPLGARPS</sequence>
<dbReference type="PANTHER" id="PTHR33116:SF75">
    <property type="entry name" value="RIBONUCLEASE H PROTEIN"/>
    <property type="match status" value="1"/>
</dbReference>
<evidence type="ECO:0000313" key="2">
    <source>
        <dbReference type="Proteomes" id="UP001281410"/>
    </source>
</evidence>
<evidence type="ECO:0000313" key="1">
    <source>
        <dbReference type="EMBL" id="KAK3231415.1"/>
    </source>
</evidence>
<organism evidence="1 2">
    <name type="scientific">Dipteronia sinensis</name>
    <dbReference type="NCBI Taxonomy" id="43782"/>
    <lineage>
        <taxon>Eukaryota</taxon>
        <taxon>Viridiplantae</taxon>
        <taxon>Streptophyta</taxon>
        <taxon>Embryophyta</taxon>
        <taxon>Tracheophyta</taxon>
        <taxon>Spermatophyta</taxon>
        <taxon>Magnoliopsida</taxon>
        <taxon>eudicotyledons</taxon>
        <taxon>Gunneridae</taxon>
        <taxon>Pentapetalae</taxon>
        <taxon>rosids</taxon>
        <taxon>malvids</taxon>
        <taxon>Sapindales</taxon>
        <taxon>Sapindaceae</taxon>
        <taxon>Hippocastanoideae</taxon>
        <taxon>Acereae</taxon>
        <taxon>Dipteronia</taxon>
    </lineage>
</organism>
<keyword evidence="2" id="KW-1185">Reference proteome</keyword>
<name>A0AAE0EM18_9ROSI</name>
<dbReference type="EMBL" id="JANJYJ010000001">
    <property type="protein sequence ID" value="KAK3231415.1"/>
    <property type="molecule type" value="Genomic_DNA"/>
</dbReference>
<gene>
    <name evidence="1" type="ORF">Dsin_003296</name>
</gene>